<dbReference type="EMBL" id="VSKM01000001">
    <property type="protein sequence ID" value="TYB80398.1"/>
    <property type="molecule type" value="Genomic_DNA"/>
</dbReference>
<keyword evidence="2" id="KW-1185">Reference proteome</keyword>
<organism evidence="1 2">
    <name type="scientific">Bizionia saleffrena</name>
    <dbReference type="NCBI Taxonomy" id="291189"/>
    <lineage>
        <taxon>Bacteria</taxon>
        <taxon>Pseudomonadati</taxon>
        <taxon>Bacteroidota</taxon>
        <taxon>Flavobacteriia</taxon>
        <taxon>Flavobacteriales</taxon>
        <taxon>Flavobacteriaceae</taxon>
        <taxon>Bizionia</taxon>
    </lineage>
</organism>
<gene>
    <name evidence="1" type="ORF">ES676_00075</name>
</gene>
<comment type="caution">
    <text evidence="1">The sequence shown here is derived from an EMBL/GenBank/DDBJ whole genome shotgun (WGS) entry which is preliminary data.</text>
</comment>
<dbReference type="Proteomes" id="UP000323324">
    <property type="component" value="Unassembled WGS sequence"/>
</dbReference>
<protein>
    <submittedName>
        <fullName evidence="1">Uncharacterized protein</fullName>
    </submittedName>
</protein>
<reference evidence="1 2" key="1">
    <citation type="submission" date="2019-08" db="EMBL/GenBank/DDBJ databases">
        <title>Genomes of Antarctic Bizionia species.</title>
        <authorList>
            <person name="Bowman J.P."/>
        </authorList>
    </citation>
    <scope>NUCLEOTIDE SEQUENCE [LARGE SCALE GENOMIC DNA]</scope>
    <source>
        <strain evidence="1 2">HFD</strain>
    </source>
</reference>
<proteinExistence type="predicted"/>
<name>A0A8H2LHT6_9FLAO</name>
<dbReference type="AlphaFoldDB" id="A0A8H2LHT6"/>
<sequence length="192" mass="22409">MPIHAQRSIPKVIAEEIETALTYYPELENTRIEFKFKKNIKKSTMQAQPTLGSFFRNKKKRSYVILISETIKISDATFFTKDIPSPILIGWIGHELGHVMDYRTRSNLNLLWFGIKYLFLDKHIVEAERTADTFAVQSGMADYILQTKDFILNNSSINDDYKKRIVKYYLSPEEIMHLIEKKDKTEAAKKPL</sequence>
<evidence type="ECO:0000313" key="1">
    <source>
        <dbReference type="EMBL" id="TYB80398.1"/>
    </source>
</evidence>
<accession>A0A8H2LHT6</accession>
<evidence type="ECO:0000313" key="2">
    <source>
        <dbReference type="Proteomes" id="UP000323324"/>
    </source>
</evidence>